<comment type="caution">
    <text evidence="1">The sequence shown here is derived from an EMBL/GenBank/DDBJ whole genome shotgun (WGS) entry which is preliminary data.</text>
</comment>
<gene>
    <name evidence="1" type="ORF">ACFP56_15680</name>
</gene>
<dbReference type="EMBL" id="JBHSTE010000005">
    <property type="protein sequence ID" value="MFC6334068.1"/>
    <property type="molecule type" value="Genomic_DNA"/>
</dbReference>
<name>A0ABW1V7Y4_9BACL</name>
<evidence type="ECO:0000313" key="1">
    <source>
        <dbReference type="EMBL" id="MFC6334068.1"/>
    </source>
</evidence>
<sequence>MYSYYTKQERFETYVLEDKSNESYIEVVPERGCIISKYVYRGKEVFYLDQATLEDTSKNIRGGNPILFPISSYLEQDTYVYEGEAYQLKQHGFARTQAGRVIAAHASEQETSITLELTNDEQTLERYPFQYRLVMTYTLNQDGLTVQAEVTNKDNKTMPFYLGYHPYFFVEDKEKLELSVPSSTYHEMIAGSMNGEQFNLQLAEANVIYNELQANSCTMIDHARSLRVTIEYDDVYQYIVLWALEGKPFICIEPWMAPVNGMNVNKGVQQLAANETHRSMIHIRPQLL</sequence>
<dbReference type="InterPro" id="IPR014718">
    <property type="entry name" value="GH-type_carb-bd"/>
</dbReference>
<dbReference type="Gene3D" id="2.70.98.10">
    <property type="match status" value="1"/>
</dbReference>
<dbReference type="Pfam" id="PF01263">
    <property type="entry name" value="Aldose_epim"/>
    <property type="match status" value="1"/>
</dbReference>
<reference evidence="2" key="1">
    <citation type="journal article" date="2019" name="Int. J. Syst. Evol. Microbiol.">
        <title>The Global Catalogue of Microorganisms (GCM) 10K type strain sequencing project: providing services to taxonomists for standard genome sequencing and annotation.</title>
        <authorList>
            <consortium name="The Broad Institute Genomics Platform"/>
            <consortium name="The Broad Institute Genome Sequencing Center for Infectious Disease"/>
            <person name="Wu L."/>
            <person name="Ma J."/>
        </authorList>
    </citation>
    <scope>NUCLEOTIDE SEQUENCE [LARGE SCALE GENOMIC DNA]</scope>
    <source>
        <strain evidence="2">PCU 280</strain>
    </source>
</reference>
<keyword evidence="2" id="KW-1185">Reference proteome</keyword>
<evidence type="ECO:0008006" key="3">
    <source>
        <dbReference type="Google" id="ProtNLM"/>
    </source>
</evidence>
<proteinExistence type="predicted"/>
<organism evidence="1 2">
    <name type="scientific">Paenibacillus septentrionalis</name>
    <dbReference type="NCBI Taxonomy" id="429342"/>
    <lineage>
        <taxon>Bacteria</taxon>
        <taxon>Bacillati</taxon>
        <taxon>Bacillota</taxon>
        <taxon>Bacilli</taxon>
        <taxon>Bacillales</taxon>
        <taxon>Paenibacillaceae</taxon>
        <taxon>Paenibacillus</taxon>
    </lineage>
</organism>
<dbReference type="PANTHER" id="PTHR11122">
    <property type="entry name" value="APOSPORY-ASSOCIATED PROTEIN C-RELATED"/>
    <property type="match status" value="1"/>
</dbReference>
<evidence type="ECO:0000313" key="2">
    <source>
        <dbReference type="Proteomes" id="UP001596233"/>
    </source>
</evidence>
<dbReference type="InterPro" id="IPR011013">
    <property type="entry name" value="Gal_mutarotase_sf_dom"/>
</dbReference>
<accession>A0ABW1V7Y4</accession>
<dbReference type="PANTHER" id="PTHR11122:SF13">
    <property type="entry name" value="GLUCOSE-6-PHOSPHATE 1-EPIMERASE"/>
    <property type="match status" value="1"/>
</dbReference>
<dbReference type="SUPFAM" id="SSF74650">
    <property type="entry name" value="Galactose mutarotase-like"/>
    <property type="match status" value="1"/>
</dbReference>
<dbReference type="RefSeq" id="WP_379236216.1">
    <property type="nucleotide sequence ID" value="NZ_JBHSTE010000005.1"/>
</dbReference>
<dbReference type="Proteomes" id="UP001596233">
    <property type="component" value="Unassembled WGS sequence"/>
</dbReference>
<dbReference type="InterPro" id="IPR008183">
    <property type="entry name" value="Aldose_1/G6P_1-epimerase"/>
</dbReference>
<protein>
    <recommendedName>
        <fullName evidence="3">Aldose epimerase</fullName>
    </recommendedName>
</protein>